<keyword evidence="9" id="KW-0325">Glycoprotein</keyword>
<dbReference type="GO" id="GO:0006506">
    <property type="term" value="P:GPI anchor biosynthetic process"/>
    <property type="evidence" value="ECO:0007669"/>
    <property type="project" value="UniProtKB-KW"/>
</dbReference>
<evidence type="ECO:0000256" key="8">
    <source>
        <dbReference type="ARBA" id="ARBA00023136"/>
    </source>
</evidence>
<keyword evidence="8 10" id="KW-0472">Membrane</keyword>
<dbReference type="PANTHER" id="PTHR21072:SF13">
    <property type="entry name" value="GPI TRANSAMIDASE COMPONENT PIG-S"/>
    <property type="match status" value="1"/>
</dbReference>
<evidence type="ECO:0000256" key="9">
    <source>
        <dbReference type="ARBA" id="ARBA00023180"/>
    </source>
</evidence>
<protein>
    <recommendedName>
        <fullName evidence="13">GPI transamidase component PIG-S</fullName>
    </recommendedName>
</protein>
<evidence type="ECO:0000256" key="4">
    <source>
        <dbReference type="ARBA" id="ARBA00022502"/>
    </source>
</evidence>
<comment type="caution">
    <text evidence="11">The sequence shown here is derived from an EMBL/GenBank/DDBJ whole genome shotgun (WGS) entry which is preliminary data.</text>
</comment>
<evidence type="ECO:0000256" key="10">
    <source>
        <dbReference type="SAM" id="Phobius"/>
    </source>
</evidence>
<dbReference type="EMBL" id="JADGJW010000143">
    <property type="protein sequence ID" value="KAJ3223112.1"/>
    <property type="molecule type" value="Genomic_DNA"/>
</dbReference>
<keyword evidence="12" id="KW-1185">Reference proteome</keyword>
<dbReference type="AlphaFoldDB" id="A0AAD5U3N7"/>
<evidence type="ECO:0000256" key="7">
    <source>
        <dbReference type="ARBA" id="ARBA00022989"/>
    </source>
</evidence>
<keyword evidence="5 10" id="KW-0812">Transmembrane</keyword>
<evidence type="ECO:0000256" key="6">
    <source>
        <dbReference type="ARBA" id="ARBA00022824"/>
    </source>
</evidence>
<evidence type="ECO:0000256" key="3">
    <source>
        <dbReference type="ARBA" id="ARBA00005316"/>
    </source>
</evidence>
<keyword evidence="7 10" id="KW-1133">Transmembrane helix</keyword>
<evidence type="ECO:0000313" key="12">
    <source>
        <dbReference type="Proteomes" id="UP001211065"/>
    </source>
</evidence>
<comment type="similarity">
    <text evidence="3">Belongs to the PIGS family.</text>
</comment>
<evidence type="ECO:0008006" key="13">
    <source>
        <dbReference type="Google" id="ProtNLM"/>
    </source>
</evidence>
<feature type="transmembrane region" description="Helical" evidence="10">
    <location>
        <begin position="312"/>
        <end position="331"/>
    </location>
</feature>
<name>A0AAD5U3N7_9FUNG</name>
<evidence type="ECO:0000256" key="5">
    <source>
        <dbReference type="ARBA" id="ARBA00022692"/>
    </source>
</evidence>
<reference evidence="11" key="1">
    <citation type="submission" date="2020-05" db="EMBL/GenBank/DDBJ databases">
        <title>Phylogenomic resolution of chytrid fungi.</title>
        <authorList>
            <person name="Stajich J.E."/>
            <person name="Amses K."/>
            <person name="Simmons R."/>
            <person name="Seto K."/>
            <person name="Myers J."/>
            <person name="Bonds A."/>
            <person name="Quandt C.A."/>
            <person name="Barry K."/>
            <person name="Liu P."/>
            <person name="Grigoriev I."/>
            <person name="Longcore J.E."/>
            <person name="James T.Y."/>
        </authorList>
    </citation>
    <scope>NUCLEOTIDE SEQUENCE</scope>
    <source>
        <strain evidence="11">JEL0476</strain>
    </source>
</reference>
<dbReference type="PANTHER" id="PTHR21072">
    <property type="entry name" value="GPI TRANSAMIDASE COMPONENT PIG-S"/>
    <property type="match status" value="1"/>
</dbReference>
<dbReference type="InterPro" id="IPR019540">
    <property type="entry name" value="PtdIno-glycan_biosynth_class_S"/>
</dbReference>
<evidence type="ECO:0000256" key="1">
    <source>
        <dbReference type="ARBA" id="ARBA00004477"/>
    </source>
</evidence>
<organism evidence="11 12">
    <name type="scientific">Clydaea vesicula</name>
    <dbReference type="NCBI Taxonomy" id="447962"/>
    <lineage>
        <taxon>Eukaryota</taxon>
        <taxon>Fungi</taxon>
        <taxon>Fungi incertae sedis</taxon>
        <taxon>Chytridiomycota</taxon>
        <taxon>Chytridiomycota incertae sedis</taxon>
        <taxon>Chytridiomycetes</taxon>
        <taxon>Lobulomycetales</taxon>
        <taxon>Lobulomycetaceae</taxon>
        <taxon>Clydaea</taxon>
    </lineage>
</organism>
<keyword evidence="4" id="KW-0337">GPI-anchor biosynthesis</keyword>
<dbReference type="GO" id="GO:0016255">
    <property type="term" value="P:attachment of GPI anchor to protein"/>
    <property type="evidence" value="ECO:0007669"/>
    <property type="project" value="InterPro"/>
</dbReference>
<comment type="subcellular location">
    <subcellularLocation>
        <location evidence="1">Endoplasmic reticulum membrane</location>
        <topology evidence="1">Multi-pass membrane protein</topology>
    </subcellularLocation>
</comment>
<evidence type="ECO:0000256" key="2">
    <source>
        <dbReference type="ARBA" id="ARBA00004687"/>
    </source>
</evidence>
<comment type="pathway">
    <text evidence="2">Glycolipid biosynthesis; glycosylphosphatidylinositol-anchor biosynthesis.</text>
</comment>
<dbReference type="GO" id="GO:0042765">
    <property type="term" value="C:GPI-anchor transamidase complex"/>
    <property type="evidence" value="ECO:0007669"/>
    <property type="project" value="InterPro"/>
</dbReference>
<proteinExistence type="inferred from homology"/>
<accession>A0AAD5U3N7</accession>
<dbReference type="Pfam" id="PF10510">
    <property type="entry name" value="PIG-S"/>
    <property type="match status" value="1"/>
</dbReference>
<evidence type="ECO:0000313" key="11">
    <source>
        <dbReference type="EMBL" id="KAJ3223112.1"/>
    </source>
</evidence>
<keyword evidence="6" id="KW-0256">Endoplasmic reticulum</keyword>
<dbReference type="Proteomes" id="UP001211065">
    <property type="component" value="Unassembled WGS sequence"/>
</dbReference>
<sequence>MRTIKYSPEYQVTFSLLVGEPSSLMVDWDIEQAIDSYLSPFVQFIKSVTNLTISSQILLHTSLPIKPIKLFLDGKDAFILTPKELPHFINSAEWNFASVVNSFPPLNFLLYVPSLEESPLYLTRTDHTLLSTNAFLIPRWGGIIVANPILPINDAHNTKKKVLLKEIAMKNYIEIYLQQLRSLLGIRRCWTDSNFLSKSIKVEYENSLNGITLNELDRWTRKISLSNLEDTVNTLGSLMVLIEEIDGMVVEDKIRDYVLISLDSIKKLYENLEKMNYNEANYLSQIGIQYSEKAFFDKSLVSMLYFPTEHKYAVYLPFFLPALMPVFKSLISSLKSMKKKWKEKKEIDRKKKNM</sequence>
<gene>
    <name evidence="11" type="ORF">HK099_001513</name>
</gene>